<evidence type="ECO:0000256" key="2">
    <source>
        <dbReference type="SAM" id="SignalP"/>
    </source>
</evidence>
<evidence type="ECO:0000313" key="3">
    <source>
        <dbReference type="EMBL" id="QUN06694.1"/>
    </source>
</evidence>
<protein>
    <recommendedName>
        <fullName evidence="5">Lipoprotein</fullName>
    </recommendedName>
</protein>
<evidence type="ECO:0000256" key="1">
    <source>
        <dbReference type="SAM" id="MobiDB-lite"/>
    </source>
</evidence>
<name>A0ABX7YWP0_9GAMM</name>
<dbReference type="EMBL" id="CP073587">
    <property type="protein sequence ID" value="QUN06694.1"/>
    <property type="molecule type" value="Genomic_DNA"/>
</dbReference>
<dbReference type="PROSITE" id="PS51257">
    <property type="entry name" value="PROKAR_LIPOPROTEIN"/>
    <property type="match status" value="1"/>
</dbReference>
<reference evidence="3 4" key="1">
    <citation type="submission" date="2021-04" db="EMBL/GenBank/DDBJ databases">
        <title>Novel species identification of genus Shewanella.</title>
        <authorList>
            <person name="Liu G."/>
        </authorList>
    </citation>
    <scope>NUCLEOTIDE SEQUENCE [LARGE SCALE GENOMIC DNA]</scope>
    <source>
        <strain evidence="3 4">FJAT-54481</strain>
    </source>
</reference>
<dbReference type="RefSeq" id="WP_212595705.1">
    <property type="nucleotide sequence ID" value="NZ_CP073587.1"/>
</dbReference>
<proteinExistence type="predicted"/>
<gene>
    <name evidence="3" type="ORF">KDN34_04385</name>
</gene>
<keyword evidence="2" id="KW-0732">Signal</keyword>
<sequence>MRMILMLSALLILSACAELKQTGKDIGHATRDVTKEIGHTTRDVTKDIGHASRDAVNSVKQDIQKD</sequence>
<dbReference type="Proteomes" id="UP000679575">
    <property type="component" value="Chromosome"/>
</dbReference>
<evidence type="ECO:0000313" key="4">
    <source>
        <dbReference type="Proteomes" id="UP000679575"/>
    </source>
</evidence>
<organism evidence="3 4">
    <name type="scientific">Shewanella yunxiaonensis</name>
    <dbReference type="NCBI Taxonomy" id="2829809"/>
    <lineage>
        <taxon>Bacteria</taxon>
        <taxon>Pseudomonadati</taxon>
        <taxon>Pseudomonadota</taxon>
        <taxon>Gammaproteobacteria</taxon>
        <taxon>Alteromonadales</taxon>
        <taxon>Shewanellaceae</taxon>
        <taxon>Shewanella</taxon>
    </lineage>
</organism>
<feature type="region of interest" description="Disordered" evidence="1">
    <location>
        <begin position="44"/>
        <end position="66"/>
    </location>
</feature>
<feature type="signal peptide" evidence="2">
    <location>
        <begin position="1"/>
        <end position="17"/>
    </location>
</feature>
<accession>A0ABX7YWP0</accession>
<feature type="compositionally biased region" description="Basic and acidic residues" evidence="1">
    <location>
        <begin position="44"/>
        <end position="53"/>
    </location>
</feature>
<keyword evidence="4" id="KW-1185">Reference proteome</keyword>
<feature type="chain" id="PRO_5046169937" description="Lipoprotein" evidence="2">
    <location>
        <begin position="18"/>
        <end position="66"/>
    </location>
</feature>
<evidence type="ECO:0008006" key="5">
    <source>
        <dbReference type="Google" id="ProtNLM"/>
    </source>
</evidence>